<dbReference type="AlphaFoldDB" id="A0AA45WNH7"/>
<sequence>MKTREMLPGHLLYDIFDSDLSVDYLIESYEEWRKNWRQVPHFVSDSLEWIAAKHGFDQHRMKDERETVLELIKEEYPEAWAYLHPDGSFSKYHYDYACSAYWCRYRFRQLGLSEEIPDETGVDESEK</sequence>
<proteinExistence type="predicted"/>
<dbReference type="RefSeq" id="WP_123827445.1">
    <property type="nucleotide sequence ID" value="NZ_FXTU01000003.1"/>
</dbReference>
<keyword evidence="2" id="KW-1185">Reference proteome</keyword>
<gene>
    <name evidence="1" type="ORF">SAMN06265361_103115</name>
</gene>
<dbReference type="EMBL" id="FXTU01000003">
    <property type="protein sequence ID" value="SMP18226.1"/>
    <property type="molecule type" value="Genomic_DNA"/>
</dbReference>
<evidence type="ECO:0000313" key="2">
    <source>
        <dbReference type="Proteomes" id="UP001157946"/>
    </source>
</evidence>
<organism evidence="1 2">
    <name type="scientific">Laceyella tengchongensis</name>
    <dbReference type="NCBI Taxonomy" id="574699"/>
    <lineage>
        <taxon>Bacteria</taxon>
        <taxon>Bacillati</taxon>
        <taxon>Bacillota</taxon>
        <taxon>Bacilli</taxon>
        <taxon>Bacillales</taxon>
        <taxon>Thermoactinomycetaceae</taxon>
        <taxon>Laceyella</taxon>
    </lineage>
</organism>
<comment type="caution">
    <text evidence="1">The sequence shown here is derived from an EMBL/GenBank/DDBJ whole genome shotgun (WGS) entry which is preliminary data.</text>
</comment>
<reference evidence="1" key="1">
    <citation type="submission" date="2017-05" db="EMBL/GenBank/DDBJ databases">
        <authorList>
            <person name="Varghese N."/>
            <person name="Submissions S."/>
        </authorList>
    </citation>
    <scope>NUCLEOTIDE SEQUENCE</scope>
    <source>
        <strain evidence="1">DSM 45262</strain>
    </source>
</reference>
<protein>
    <submittedName>
        <fullName evidence="1">Uncharacterized protein</fullName>
    </submittedName>
</protein>
<name>A0AA45WNH7_9BACL</name>
<accession>A0AA45WNH7</accession>
<dbReference type="Proteomes" id="UP001157946">
    <property type="component" value="Unassembled WGS sequence"/>
</dbReference>
<evidence type="ECO:0000313" key="1">
    <source>
        <dbReference type="EMBL" id="SMP18226.1"/>
    </source>
</evidence>